<dbReference type="InterPro" id="IPR012349">
    <property type="entry name" value="Split_barrel_FMN-bd"/>
</dbReference>
<organism evidence="1 2">
    <name type="scientific">Kosakonia arachidis</name>
    <dbReference type="NCBI Taxonomy" id="551989"/>
    <lineage>
        <taxon>Bacteria</taxon>
        <taxon>Pseudomonadati</taxon>
        <taxon>Pseudomonadota</taxon>
        <taxon>Gammaproteobacteria</taxon>
        <taxon>Enterobacterales</taxon>
        <taxon>Enterobacteriaceae</taxon>
        <taxon>Kosakonia</taxon>
    </lineage>
</organism>
<name>A0A1I7C9D8_9ENTR</name>
<evidence type="ECO:0000313" key="1">
    <source>
        <dbReference type="EMBL" id="SFT96038.1"/>
    </source>
</evidence>
<sequence>MQQARSVFHDGERAVQARAEVSVEWLKQSEGFVRSKMPQQHRDFFESLQMLFLGLLDSTGRPWCVPALGPRGFLVSPTPDTLEIHRDPVLSYELGLDRSPGASVGMLGIDLASRRRNRLNGRIQHASTGEMTILVDQCFGNCPQYIRTRHLPPGQDEPSAVSRRRGNITDPEVRRIIEAADTFFIASRAAGPLDGGSAGVDASHRGGRPGFLSINGDGTLSFPDFSGNRFFNTLGNIESDGRVGLFVPDFETGEAIVLTGHGSIDWNPERIKSFEGAERIVDVVPEEIWHASAALPVIGTTSEKIAS</sequence>
<reference evidence="2" key="1">
    <citation type="submission" date="2016-10" db="EMBL/GenBank/DDBJ databases">
        <authorList>
            <person name="Varghese N."/>
            <person name="Submissions S."/>
        </authorList>
    </citation>
    <scope>NUCLEOTIDE SEQUENCE [LARGE SCALE GENOMIC DNA]</scope>
    <source>
        <strain evidence="2">Ah-143</strain>
    </source>
</reference>
<gene>
    <name evidence="1" type="ORF">SAMN05192562_103364</name>
</gene>
<dbReference type="RefSeq" id="WP_090122245.1">
    <property type="nucleotide sequence ID" value="NZ_CP045300.1"/>
</dbReference>
<evidence type="ECO:0000313" key="2">
    <source>
        <dbReference type="Proteomes" id="UP000199187"/>
    </source>
</evidence>
<dbReference type="Gene3D" id="2.30.110.10">
    <property type="entry name" value="Electron Transport, Fmn-binding Protein, Chain A"/>
    <property type="match status" value="1"/>
</dbReference>
<dbReference type="Proteomes" id="UP000199187">
    <property type="component" value="Unassembled WGS sequence"/>
</dbReference>
<keyword evidence="2" id="KW-1185">Reference proteome</keyword>
<proteinExistence type="predicted"/>
<protein>
    <submittedName>
        <fullName evidence="1">Uncharacterized protein</fullName>
    </submittedName>
</protein>
<dbReference type="SUPFAM" id="SSF50475">
    <property type="entry name" value="FMN-binding split barrel"/>
    <property type="match status" value="1"/>
</dbReference>
<dbReference type="PANTHER" id="PTHR42815:SF2">
    <property type="entry name" value="FAD-BINDING, PUTATIVE (AFU_ORTHOLOGUE AFUA_6G07600)-RELATED"/>
    <property type="match status" value="1"/>
</dbReference>
<dbReference type="AlphaFoldDB" id="A0A1I7C9D8"/>
<dbReference type="PANTHER" id="PTHR42815">
    <property type="entry name" value="FAD-BINDING, PUTATIVE (AFU_ORTHOLOGUE AFUA_6G07600)-RELATED"/>
    <property type="match status" value="1"/>
</dbReference>
<accession>A0A1I7C9D8</accession>
<dbReference type="EMBL" id="FPAU01000003">
    <property type="protein sequence ID" value="SFT96038.1"/>
    <property type="molecule type" value="Genomic_DNA"/>
</dbReference>
<dbReference type="OrthoDB" id="9796486at2"/>